<sequence>MNAMTFSRLPYAQIQRLAMKNNIKANGKKKDMIDKLLEIHPTGVPRSPSPTASETMRPKPLRGQKRKAAPAPLLRKSKRRAVAAAARDDVDELEVKDEPMKYDGVEKSVDAETHSHLAPPRTAAPTSWSNREAAEAAEAKIESRSLSAIPGEEIDKVQTRVLSQHPVDGLSEQAIKVEPEDVRLEFQPTGISQRTACFVMQRLTEMVNEDRIKQGVDDLQKMVRGMQSGMYDAHKKITSVVWTRIGLEEELLEE</sequence>
<name>A0A4S4LQH7_9AGAM</name>
<evidence type="ECO:0008006" key="4">
    <source>
        <dbReference type="Google" id="ProtNLM"/>
    </source>
</evidence>
<evidence type="ECO:0000256" key="1">
    <source>
        <dbReference type="SAM" id="MobiDB-lite"/>
    </source>
</evidence>
<evidence type="ECO:0000313" key="3">
    <source>
        <dbReference type="Proteomes" id="UP000310158"/>
    </source>
</evidence>
<keyword evidence="3" id="KW-1185">Reference proteome</keyword>
<reference evidence="2 3" key="1">
    <citation type="submission" date="2019-02" db="EMBL/GenBank/DDBJ databases">
        <title>Genome sequencing of the rare red list fungi Bondarzewia mesenterica.</title>
        <authorList>
            <person name="Buettner E."/>
            <person name="Kellner H."/>
        </authorList>
    </citation>
    <scope>NUCLEOTIDE SEQUENCE [LARGE SCALE GENOMIC DNA]</scope>
    <source>
        <strain evidence="2 3">DSM 108281</strain>
    </source>
</reference>
<dbReference type="AlphaFoldDB" id="A0A4S4LQH7"/>
<feature type="region of interest" description="Disordered" evidence="1">
    <location>
        <begin position="40"/>
        <end position="80"/>
    </location>
</feature>
<dbReference type="OrthoDB" id="3270863at2759"/>
<dbReference type="EMBL" id="SGPL01000268">
    <property type="protein sequence ID" value="THH14559.1"/>
    <property type="molecule type" value="Genomic_DNA"/>
</dbReference>
<proteinExistence type="predicted"/>
<feature type="region of interest" description="Disordered" evidence="1">
    <location>
        <begin position="110"/>
        <end position="130"/>
    </location>
</feature>
<protein>
    <recommendedName>
        <fullName evidence="4">SAP domain-containing protein</fullName>
    </recommendedName>
</protein>
<feature type="compositionally biased region" description="Basic residues" evidence="1">
    <location>
        <begin position="59"/>
        <end position="68"/>
    </location>
</feature>
<comment type="caution">
    <text evidence="2">The sequence shown here is derived from an EMBL/GenBank/DDBJ whole genome shotgun (WGS) entry which is preliminary data.</text>
</comment>
<organism evidence="2 3">
    <name type="scientific">Bondarzewia mesenterica</name>
    <dbReference type="NCBI Taxonomy" id="1095465"/>
    <lineage>
        <taxon>Eukaryota</taxon>
        <taxon>Fungi</taxon>
        <taxon>Dikarya</taxon>
        <taxon>Basidiomycota</taxon>
        <taxon>Agaricomycotina</taxon>
        <taxon>Agaricomycetes</taxon>
        <taxon>Russulales</taxon>
        <taxon>Bondarzewiaceae</taxon>
        <taxon>Bondarzewia</taxon>
    </lineage>
</organism>
<dbReference type="Proteomes" id="UP000310158">
    <property type="component" value="Unassembled WGS sequence"/>
</dbReference>
<accession>A0A4S4LQH7</accession>
<evidence type="ECO:0000313" key="2">
    <source>
        <dbReference type="EMBL" id="THH14559.1"/>
    </source>
</evidence>
<gene>
    <name evidence="2" type="ORF">EW146_g5782</name>
</gene>